<name>A0A6S7GCV4_PARCT</name>
<dbReference type="PROSITE" id="PS50237">
    <property type="entry name" value="HECT"/>
    <property type="match status" value="1"/>
</dbReference>
<keyword evidence="4" id="KW-1185">Reference proteome</keyword>
<keyword evidence="3" id="KW-0436">Ligase</keyword>
<sequence length="216" mass="24513">MNCLKDIPIQDMKSHVEDCCSEVSSKHEKCGSSLSKPSSSIDLTRLSEEIWGEPEESEMKDEKLWEKDLELMFPSSSIESMKKAIGKAISLNEAAELLLEDATPKEEHPQDPVTYDSIESLVADFSSSVNDNKSYTLCIDREELWRGALSFYKKALSDKTLPLKDLSIIFKGEEGLDAGAMKVEYFELLLTEIHQRLLKDHNHQSFPFVIALKVFY</sequence>
<dbReference type="GO" id="GO:0004842">
    <property type="term" value="F:ubiquitin-protein transferase activity"/>
    <property type="evidence" value="ECO:0007669"/>
    <property type="project" value="InterPro"/>
</dbReference>
<dbReference type="Proteomes" id="UP001152795">
    <property type="component" value="Unassembled WGS sequence"/>
</dbReference>
<protein>
    <submittedName>
        <fullName evidence="3">G2 M phase-specific E3 ubiquitin- ligase-like</fullName>
    </submittedName>
</protein>
<dbReference type="InterPro" id="IPR000569">
    <property type="entry name" value="HECT_dom"/>
</dbReference>
<comment type="caution">
    <text evidence="3">The sequence shown here is derived from an EMBL/GenBank/DDBJ whole genome shotgun (WGS) entry which is preliminary data.</text>
</comment>
<accession>A0A6S7GCV4</accession>
<evidence type="ECO:0000313" key="3">
    <source>
        <dbReference type="EMBL" id="CAB3983111.1"/>
    </source>
</evidence>
<dbReference type="EMBL" id="CACRXK020000577">
    <property type="protein sequence ID" value="CAB3983111.1"/>
    <property type="molecule type" value="Genomic_DNA"/>
</dbReference>
<proteinExistence type="predicted"/>
<organism evidence="3 4">
    <name type="scientific">Paramuricea clavata</name>
    <name type="common">Red gorgonian</name>
    <name type="synonym">Violescent sea-whip</name>
    <dbReference type="NCBI Taxonomy" id="317549"/>
    <lineage>
        <taxon>Eukaryota</taxon>
        <taxon>Metazoa</taxon>
        <taxon>Cnidaria</taxon>
        <taxon>Anthozoa</taxon>
        <taxon>Octocorallia</taxon>
        <taxon>Malacalcyonacea</taxon>
        <taxon>Plexauridae</taxon>
        <taxon>Paramuricea</taxon>
    </lineage>
</organism>
<evidence type="ECO:0000313" key="4">
    <source>
        <dbReference type="Proteomes" id="UP001152795"/>
    </source>
</evidence>
<evidence type="ECO:0000256" key="1">
    <source>
        <dbReference type="ARBA" id="ARBA00022786"/>
    </source>
</evidence>
<evidence type="ECO:0000256" key="2">
    <source>
        <dbReference type="PROSITE-ProRule" id="PRU00104"/>
    </source>
</evidence>
<reference evidence="3" key="1">
    <citation type="submission" date="2020-04" db="EMBL/GenBank/DDBJ databases">
        <authorList>
            <person name="Alioto T."/>
            <person name="Alioto T."/>
            <person name="Gomez Garrido J."/>
        </authorList>
    </citation>
    <scope>NUCLEOTIDE SEQUENCE</scope>
    <source>
        <strain evidence="3">A484AB</strain>
    </source>
</reference>
<dbReference type="AlphaFoldDB" id="A0A6S7GCV4"/>
<keyword evidence="1 2" id="KW-0833">Ubl conjugation pathway</keyword>
<dbReference type="GO" id="GO:0016874">
    <property type="term" value="F:ligase activity"/>
    <property type="evidence" value="ECO:0007669"/>
    <property type="project" value="UniProtKB-KW"/>
</dbReference>
<gene>
    <name evidence="3" type="ORF">PACLA_8A070608</name>
</gene>
<dbReference type="Gene3D" id="3.90.1750.10">
    <property type="entry name" value="Hect, E3 ligase catalytic domains"/>
    <property type="match status" value="1"/>
</dbReference>
<dbReference type="SUPFAM" id="SSF56204">
    <property type="entry name" value="Hect, E3 ligase catalytic domain"/>
    <property type="match status" value="1"/>
</dbReference>
<dbReference type="InterPro" id="IPR035983">
    <property type="entry name" value="Hect_E3_ubiquitin_ligase"/>
</dbReference>
<comment type="caution">
    <text evidence="2">Lacks conserved residue(s) required for the propagation of feature annotation.</text>
</comment>